<protein>
    <submittedName>
        <fullName evidence="1">Uncharacterized protein</fullName>
    </submittedName>
</protein>
<comment type="caution">
    <text evidence="1">The sequence shown here is derived from an EMBL/GenBank/DDBJ whole genome shotgun (WGS) entry which is preliminary data.</text>
</comment>
<reference evidence="1 2" key="1">
    <citation type="submission" date="2019-04" db="EMBL/GenBank/DDBJ databases">
        <title>Draft genome sequences of Streptomyces avermitilis ATCC 31267.</title>
        <authorList>
            <person name="Komaki H."/>
            <person name="Tamura T."/>
            <person name="Hosoyama A."/>
        </authorList>
    </citation>
    <scope>NUCLEOTIDE SEQUENCE [LARGE SCALE GENOMIC DNA]</scope>
    <source>
        <strain evidence="1 2">ATCC 31267</strain>
    </source>
</reference>
<dbReference type="Proteomes" id="UP000299211">
    <property type="component" value="Unassembled WGS sequence"/>
</dbReference>
<dbReference type="AlphaFoldDB" id="A0A4D4MF98"/>
<evidence type="ECO:0000313" key="2">
    <source>
        <dbReference type="Proteomes" id="UP000299211"/>
    </source>
</evidence>
<evidence type="ECO:0000313" key="1">
    <source>
        <dbReference type="EMBL" id="GDY70658.1"/>
    </source>
</evidence>
<dbReference type="EMBL" id="BJHY01000001">
    <property type="protein sequence ID" value="GDY70658.1"/>
    <property type="molecule type" value="Genomic_DNA"/>
</dbReference>
<accession>A0A4D4MF98</accession>
<proteinExistence type="predicted"/>
<name>A0A4D4MF98_STRAX</name>
<organism evidence="1 2">
    <name type="scientific">Streptomyces avermitilis</name>
    <dbReference type="NCBI Taxonomy" id="33903"/>
    <lineage>
        <taxon>Bacteria</taxon>
        <taxon>Bacillati</taxon>
        <taxon>Actinomycetota</taxon>
        <taxon>Actinomycetes</taxon>
        <taxon>Kitasatosporales</taxon>
        <taxon>Streptomycetaceae</taxon>
        <taxon>Streptomyces</taxon>
    </lineage>
</organism>
<gene>
    <name evidence="1" type="ORF">SAV31267_001430</name>
</gene>
<sequence>MLMGGWSRTYAALAAGPRSAANTALRRRLLMLSARLWWHPFWSGPGRMPAALPELRS</sequence>